<dbReference type="Proteomes" id="UP000006036">
    <property type="component" value="Chromosome 1"/>
</dbReference>
<dbReference type="Proteomes" id="UP000005755">
    <property type="component" value="Unassembled WGS sequence"/>
</dbReference>
<dbReference type="KEGG" id="hcb:HCBAA847_0891"/>
<dbReference type="EMBL" id="DS990392">
    <property type="protein sequence ID" value="EFR46668.1"/>
    <property type="molecule type" value="Genomic_DNA"/>
</dbReference>
<organism evidence="2 5">
    <name type="scientific">Helicobacter cinaedi CCUG 18818 = ATCC BAA-847</name>
    <dbReference type="NCBI Taxonomy" id="537971"/>
    <lineage>
        <taxon>Bacteria</taxon>
        <taxon>Pseudomonadati</taxon>
        <taxon>Campylobacterota</taxon>
        <taxon>Epsilonproteobacteria</taxon>
        <taxon>Campylobacterales</taxon>
        <taxon>Helicobacteraceae</taxon>
        <taxon>Helicobacter</taxon>
    </lineage>
</organism>
<dbReference type="AlphaFoldDB" id="A0AAI8QGV2"/>
<reference evidence="3" key="1">
    <citation type="submission" date="2008-08" db="EMBL/GenBank/DDBJ databases">
        <title>Annotation of Helicobacter cinaedi strain CCUG 18818.</title>
        <authorList>
            <consortium name="The Broad Institute Genome Sequencing Platform"/>
            <person name="Fox J.G."/>
            <person name="Shen Z."/>
            <person name="Charoenlap N."/>
            <person name="Schauer D.B."/>
            <person name="Ward D."/>
            <person name="Mehta T."/>
            <person name="Young S."/>
            <person name="Jaffe D."/>
            <person name="Gnerre S."/>
            <person name="Berlin A."/>
            <person name="Heiman D."/>
            <person name="Hepburn T."/>
            <person name="Shea T."/>
            <person name="Sykes S."/>
            <person name="Alvarado L."/>
            <person name="Kodira C."/>
            <person name="Borodovsky M."/>
            <person name="Lander E."/>
            <person name="Galagan J."/>
            <person name="Nusbaum C."/>
            <person name="Birren B."/>
        </authorList>
    </citation>
    <scope>NUCLEOTIDE SEQUENCE</scope>
    <source>
        <strain evidence="3">CCUG 18818</strain>
    </source>
</reference>
<reference evidence="2 5" key="2">
    <citation type="journal article" date="2012" name="J. Bacteriol.">
        <title>Complete Genome Sequence of Helicobacter cinaedi Type Strain ATCC BAA-847.</title>
        <authorList>
            <person name="Miyoshi-Akiyama T."/>
            <person name="Takeshita N."/>
            <person name="Ohmagari N."/>
            <person name="Kirikae T."/>
        </authorList>
    </citation>
    <scope>NUCLEOTIDE SEQUENCE [LARGE SCALE GENOMIC DNA]</scope>
    <source>
        <strain evidence="2 5">ATCC BAA-847</strain>
    </source>
</reference>
<evidence type="ECO:0000313" key="2">
    <source>
        <dbReference type="EMBL" id="BAM32129.1"/>
    </source>
</evidence>
<dbReference type="GeneID" id="66539567"/>
<protein>
    <submittedName>
        <fullName evidence="2">Uncharacterized protein</fullName>
    </submittedName>
</protein>
<keyword evidence="1" id="KW-1133">Transmembrane helix</keyword>
<evidence type="ECO:0000313" key="5">
    <source>
        <dbReference type="Proteomes" id="UP000006036"/>
    </source>
</evidence>
<sequence>MPRKTTQAQKSKKEQDSRSIKELFILRKKALLSQHKVRKTSKKSKKTSLSWLDSMQDRIYNGFSQTSVFVSWSISWLLCFGLWAVLLYLVWQELLWWGFV</sequence>
<evidence type="ECO:0000256" key="1">
    <source>
        <dbReference type="SAM" id="Phobius"/>
    </source>
</evidence>
<gene>
    <name evidence="2" type="ORF">HCBAA847_0891</name>
    <name evidence="3" type="ORF">HCCG_01215</name>
</gene>
<keyword evidence="1" id="KW-0472">Membrane</keyword>
<evidence type="ECO:0000313" key="4">
    <source>
        <dbReference type="Proteomes" id="UP000005755"/>
    </source>
</evidence>
<accession>A0AAI8QGV2</accession>
<dbReference type="EMBL" id="AP012492">
    <property type="protein sequence ID" value="BAM32129.1"/>
    <property type="molecule type" value="Genomic_DNA"/>
</dbReference>
<feature type="transmembrane region" description="Helical" evidence="1">
    <location>
        <begin position="68"/>
        <end position="91"/>
    </location>
</feature>
<reference evidence="4" key="4">
    <citation type="journal article" date="2014" name="Genome Announc.">
        <title>Draft genome sequences of six enterohepatic helicobacter species isolated from humans and one from rhesus macaques.</title>
        <authorList>
            <person name="Shen Z."/>
            <person name="Sheh A."/>
            <person name="Young S.K."/>
            <person name="Abouelliel A."/>
            <person name="Ward D.V."/>
            <person name="Earl A.M."/>
            <person name="Fox J.G."/>
        </authorList>
    </citation>
    <scope>NUCLEOTIDE SEQUENCE [LARGE SCALE GENOMIC DNA]</scope>
    <source>
        <strain evidence="4">CCUG 18818</strain>
    </source>
</reference>
<keyword evidence="1" id="KW-0812">Transmembrane</keyword>
<proteinExistence type="predicted"/>
<evidence type="ECO:0000313" key="3">
    <source>
        <dbReference type="EMBL" id="EFR46668.1"/>
    </source>
</evidence>
<reference evidence="2" key="3">
    <citation type="submission" date="2012-07" db="EMBL/GenBank/DDBJ databases">
        <authorList>
            <person name="Akiyama T."/>
            <person name="Takeshita N."/>
            <person name="Ohmagari N."/>
            <person name="Kirikae T."/>
        </authorList>
    </citation>
    <scope>NUCLEOTIDE SEQUENCE</scope>
    <source>
        <strain evidence="2">ATCC BAA-847</strain>
    </source>
</reference>
<dbReference type="RefSeq" id="WP_002956532.1">
    <property type="nucleotide sequence ID" value="NC_020555.1"/>
</dbReference>
<name>A0AAI8QGV2_9HELI</name>
<keyword evidence="4" id="KW-1185">Reference proteome</keyword>